<evidence type="ECO:0000313" key="2">
    <source>
        <dbReference type="Proteomes" id="UP001189429"/>
    </source>
</evidence>
<organism evidence="1 2">
    <name type="scientific">Prorocentrum cordatum</name>
    <dbReference type="NCBI Taxonomy" id="2364126"/>
    <lineage>
        <taxon>Eukaryota</taxon>
        <taxon>Sar</taxon>
        <taxon>Alveolata</taxon>
        <taxon>Dinophyceae</taxon>
        <taxon>Prorocentrales</taxon>
        <taxon>Prorocentraceae</taxon>
        <taxon>Prorocentrum</taxon>
    </lineage>
</organism>
<comment type="caution">
    <text evidence="1">The sequence shown here is derived from an EMBL/GenBank/DDBJ whole genome shotgun (WGS) entry which is preliminary data.</text>
</comment>
<gene>
    <name evidence="1" type="ORF">PCOR1329_LOCUS80997</name>
</gene>
<protein>
    <submittedName>
        <fullName evidence="1">Uncharacterized protein</fullName>
    </submittedName>
</protein>
<evidence type="ECO:0000313" key="1">
    <source>
        <dbReference type="EMBL" id="CAK0905249.1"/>
    </source>
</evidence>
<dbReference type="EMBL" id="CAUYUJ010021522">
    <property type="protein sequence ID" value="CAK0905249.1"/>
    <property type="molecule type" value="Genomic_DNA"/>
</dbReference>
<sequence length="115" mass="11953">MRISRAEGPLLAVEGRLRAAPCEPRTAALSERLCALAAASRQPCLGRRPRPFQPASPSQSLAFPASVGCPSGCSSPAGCISPLGDSFSLKLSLACQAVAVPQCVAALRLQLLRRL</sequence>
<proteinExistence type="predicted"/>
<accession>A0ABN9Y1U9</accession>
<dbReference type="Proteomes" id="UP001189429">
    <property type="component" value="Unassembled WGS sequence"/>
</dbReference>
<keyword evidence="2" id="KW-1185">Reference proteome</keyword>
<reference evidence="1" key="1">
    <citation type="submission" date="2023-10" db="EMBL/GenBank/DDBJ databases">
        <authorList>
            <person name="Chen Y."/>
            <person name="Shah S."/>
            <person name="Dougan E. K."/>
            <person name="Thang M."/>
            <person name="Chan C."/>
        </authorList>
    </citation>
    <scope>NUCLEOTIDE SEQUENCE [LARGE SCALE GENOMIC DNA]</scope>
</reference>
<name>A0ABN9Y1U9_9DINO</name>